<dbReference type="InterPro" id="IPR050429">
    <property type="entry name" value="PTS_Glucose_EIICBA"/>
</dbReference>
<feature type="domain" description="PTS EIIC type-1" evidence="14">
    <location>
        <begin position="18"/>
        <end position="481"/>
    </location>
</feature>
<dbReference type="GO" id="GO:0016301">
    <property type="term" value="F:kinase activity"/>
    <property type="evidence" value="ECO:0007669"/>
    <property type="project" value="UniProtKB-KW"/>
</dbReference>
<protein>
    <submittedName>
        <fullName evidence="15">Phosphotransferase system PTS, glucose-specific IIBC component (PtsG)</fullName>
    </submittedName>
</protein>
<dbReference type="PANTHER" id="PTHR30009:SF20">
    <property type="entry name" value="PTS SYSTEM GLUCOSE-SPECIFIC EIICB COMPONENT-RELATED"/>
    <property type="match status" value="1"/>
</dbReference>
<dbReference type="EMBL" id="JFDO01000014">
    <property type="protein sequence ID" value="KEZ19528.1"/>
    <property type="molecule type" value="Genomic_DNA"/>
</dbReference>
<dbReference type="RefSeq" id="WP_036431662.1">
    <property type="nucleotide sequence ID" value="NZ_JFDO01000014.1"/>
</dbReference>
<dbReference type="SUPFAM" id="SSF55604">
    <property type="entry name" value="Glucose permease domain IIB"/>
    <property type="match status" value="1"/>
</dbReference>
<keyword evidence="9 12" id="KW-1133">Transmembrane helix</keyword>
<dbReference type="PROSITE" id="PS01035">
    <property type="entry name" value="PTS_EIIB_TYPE_1_CYS"/>
    <property type="match status" value="1"/>
</dbReference>
<feature type="transmembrane region" description="Helical" evidence="12">
    <location>
        <begin position="140"/>
        <end position="168"/>
    </location>
</feature>
<dbReference type="PANTHER" id="PTHR30009">
    <property type="entry name" value="CYTOCHROME C-TYPE SYNTHESIS PROTEIN AND PTS TRANSMEMBRANE COMPONENT"/>
    <property type="match status" value="1"/>
</dbReference>
<evidence type="ECO:0000256" key="5">
    <source>
        <dbReference type="ARBA" id="ARBA00022679"/>
    </source>
</evidence>
<evidence type="ECO:0000256" key="2">
    <source>
        <dbReference type="ARBA" id="ARBA00022448"/>
    </source>
</evidence>
<dbReference type="GO" id="GO:0008982">
    <property type="term" value="F:protein-N(PI)-phosphohistidine-sugar phosphotransferase activity"/>
    <property type="evidence" value="ECO:0007669"/>
    <property type="project" value="InterPro"/>
</dbReference>
<proteinExistence type="predicted"/>
<keyword evidence="8" id="KW-0418">Kinase</keyword>
<keyword evidence="10 12" id="KW-0472">Membrane</keyword>
<feature type="transmembrane region" description="Helical" evidence="12">
    <location>
        <begin position="31"/>
        <end position="51"/>
    </location>
</feature>
<evidence type="ECO:0000256" key="8">
    <source>
        <dbReference type="ARBA" id="ARBA00022777"/>
    </source>
</evidence>
<evidence type="ECO:0000259" key="13">
    <source>
        <dbReference type="PROSITE" id="PS51098"/>
    </source>
</evidence>
<dbReference type="AlphaFoldDB" id="A0A084ENI6"/>
<evidence type="ECO:0000256" key="1">
    <source>
        <dbReference type="ARBA" id="ARBA00004651"/>
    </source>
</evidence>
<keyword evidence="2" id="KW-0813">Transport</keyword>
<evidence type="ECO:0000313" key="16">
    <source>
        <dbReference type="Proteomes" id="UP000028533"/>
    </source>
</evidence>
<keyword evidence="3" id="KW-1003">Cell membrane</keyword>
<feature type="transmembrane region" description="Helical" evidence="12">
    <location>
        <begin position="71"/>
        <end position="92"/>
    </location>
</feature>
<dbReference type="GO" id="GO:0090563">
    <property type="term" value="F:protein-phosphocysteine-sugar phosphotransferase activity"/>
    <property type="evidence" value="ECO:0007669"/>
    <property type="project" value="TreeGrafter"/>
</dbReference>
<dbReference type="PROSITE" id="PS51098">
    <property type="entry name" value="PTS_EIIB_TYPE_1"/>
    <property type="match status" value="1"/>
</dbReference>
<feature type="active site" description="Phosphocysteine intermediate; for EIIB activity" evidence="11">
    <location>
        <position position="524"/>
    </location>
</feature>
<evidence type="ECO:0000256" key="4">
    <source>
        <dbReference type="ARBA" id="ARBA00022597"/>
    </source>
</evidence>
<comment type="subcellular location">
    <subcellularLocation>
        <location evidence="1">Cell membrane</location>
        <topology evidence="1">Multi-pass membrane protein</topology>
    </subcellularLocation>
</comment>
<sequence length="580" mass="64332">MNLNKFKVNKNNFKQFSSKITAILQKFGRGLMLPISILPFAGLLLGIGGAIGANISTTNQIGLVVSESLKAMSQIVFANLAILFTISIAITFTGESGSAAFLAVLGYLVFNSTQSAFIHYNDKTLVDVFYIHKGEWLKSIVGSNLGISSLQTSLFGSIIVGIVIVKIYNKFKYIKLPSALNFFSGIRFLPILIIPSMFLLGLIFLLIWPYVGLLINKIGISLSKTPKGVDGFIYGALGRALMPFGLHHILITLAYQSAFGGVLEYDKLVFKLTELKVDQETINKIQEAFKSFTKNNAQTIIGDQNIWNFINSIPINRIEQTPIFLWFENNLNINAGRFTQDYPTYLGTCMGIGLAFILTSNKENRKQTASVILSAMGVSFLTGITEPLEFTFLFVTPILYYAVYVPFSGLSYLFMNLVSAHIGVGFARGFIDLLVYGALPVLKGTRFYWAFIFSLIQGVAIFIIFYFWIIKKDLPTPGRKGNELGLISKKDYFELKNKDNSEKRIKEIIKALGSKENIKSVSACATRLRVVVNDQSLIKTEELIKLGSLGNIIKNNNIQAIFGGEATIISEKINNILNQE</sequence>
<feature type="domain" description="PTS EIIB type-1" evidence="13">
    <location>
        <begin position="502"/>
        <end position="580"/>
    </location>
</feature>
<evidence type="ECO:0000256" key="11">
    <source>
        <dbReference type="PROSITE-ProRule" id="PRU00421"/>
    </source>
</evidence>
<feature type="transmembrane region" description="Helical" evidence="12">
    <location>
        <begin position="99"/>
        <end position="120"/>
    </location>
</feature>
<dbReference type="InterPro" id="IPR036878">
    <property type="entry name" value="Glu_permease_IIB"/>
</dbReference>
<dbReference type="InterPro" id="IPR001996">
    <property type="entry name" value="PTS_IIB_1"/>
</dbReference>
<feature type="transmembrane region" description="Helical" evidence="12">
    <location>
        <begin position="368"/>
        <end position="384"/>
    </location>
</feature>
<feature type="transmembrane region" description="Helical" evidence="12">
    <location>
        <begin position="231"/>
        <end position="255"/>
    </location>
</feature>
<feature type="transmembrane region" description="Helical" evidence="12">
    <location>
        <begin position="390"/>
        <end position="415"/>
    </location>
</feature>
<dbReference type="Gene3D" id="3.30.1360.60">
    <property type="entry name" value="Glucose permease domain IIB"/>
    <property type="match status" value="1"/>
</dbReference>
<keyword evidence="5 15" id="KW-0808">Transferase</keyword>
<evidence type="ECO:0000256" key="3">
    <source>
        <dbReference type="ARBA" id="ARBA00022475"/>
    </source>
</evidence>
<dbReference type="Pfam" id="PF02378">
    <property type="entry name" value="PTS_EIIC"/>
    <property type="match status" value="1"/>
</dbReference>
<dbReference type="InterPro" id="IPR013013">
    <property type="entry name" value="PTS_EIIC_1"/>
</dbReference>
<dbReference type="InterPro" id="IPR003352">
    <property type="entry name" value="PTS_EIIC"/>
</dbReference>
<evidence type="ECO:0000256" key="7">
    <source>
        <dbReference type="ARBA" id="ARBA00022692"/>
    </source>
</evidence>
<name>A0A084ENI6_MYCCA</name>
<dbReference type="InterPro" id="IPR018113">
    <property type="entry name" value="PTrfase_EIIB_Cys"/>
</dbReference>
<evidence type="ECO:0000256" key="12">
    <source>
        <dbReference type="SAM" id="Phobius"/>
    </source>
</evidence>
<dbReference type="CDD" id="cd00212">
    <property type="entry name" value="PTS_IIB_glc"/>
    <property type="match status" value="1"/>
</dbReference>
<gene>
    <name evidence="15" type="ORF">MCAPa_3530</name>
</gene>
<dbReference type="PROSITE" id="PS51103">
    <property type="entry name" value="PTS_EIIC_TYPE_1"/>
    <property type="match status" value="1"/>
</dbReference>
<feature type="transmembrane region" description="Helical" evidence="12">
    <location>
        <begin position="188"/>
        <end position="211"/>
    </location>
</feature>
<evidence type="ECO:0000259" key="14">
    <source>
        <dbReference type="PROSITE" id="PS51103"/>
    </source>
</evidence>
<evidence type="ECO:0000256" key="10">
    <source>
        <dbReference type="ARBA" id="ARBA00023136"/>
    </source>
</evidence>
<feature type="transmembrane region" description="Helical" evidence="12">
    <location>
        <begin position="422"/>
        <end position="442"/>
    </location>
</feature>
<dbReference type="GO" id="GO:0009401">
    <property type="term" value="P:phosphoenolpyruvate-dependent sugar phosphotransferase system"/>
    <property type="evidence" value="ECO:0007669"/>
    <property type="project" value="UniProtKB-KW"/>
</dbReference>
<accession>A0A084ENI6</accession>
<keyword evidence="4" id="KW-0762">Sugar transport</keyword>
<dbReference type="GO" id="GO:0005886">
    <property type="term" value="C:plasma membrane"/>
    <property type="evidence" value="ECO:0007669"/>
    <property type="project" value="UniProtKB-SubCell"/>
</dbReference>
<keyword evidence="7 12" id="KW-0812">Transmembrane</keyword>
<comment type="caution">
    <text evidence="15">The sequence shown here is derived from an EMBL/GenBank/DDBJ whole genome shotgun (WGS) entry which is preliminary data.</text>
</comment>
<evidence type="ECO:0000256" key="6">
    <source>
        <dbReference type="ARBA" id="ARBA00022683"/>
    </source>
</evidence>
<dbReference type="Proteomes" id="UP000028533">
    <property type="component" value="Unassembled WGS sequence"/>
</dbReference>
<evidence type="ECO:0000256" key="9">
    <source>
        <dbReference type="ARBA" id="ARBA00022989"/>
    </source>
</evidence>
<organism evidence="15 16">
    <name type="scientific">Mycoplasma capricolum subsp. capricolum 14232</name>
    <dbReference type="NCBI Taxonomy" id="1188238"/>
    <lineage>
        <taxon>Bacteria</taxon>
        <taxon>Bacillati</taxon>
        <taxon>Mycoplasmatota</taxon>
        <taxon>Mollicutes</taxon>
        <taxon>Mycoplasmataceae</taxon>
        <taxon>Mycoplasma</taxon>
    </lineage>
</organism>
<feature type="transmembrane region" description="Helical" evidence="12">
    <location>
        <begin position="448"/>
        <end position="470"/>
    </location>
</feature>
<keyword evidence="6" id="KW-0598">Phosphotransferase system</keyword>
<reference evidence="15 16" key="1">
    <citation type="submission" date="2014-02" db="EMBL/GenBank/DDBJ databases">
        <title>Genome sequence of Mycoplasma capricolum subsp. capricolum strain 14232.</title>
        <authorList>
            <person name="Sirand-Pugnet P."/>
            <person name="Breton M."/>
            <person name="Dordet-Frisoni E."/>
            <person name="Baranowski E."/>
            <person name="Barre A."/>
            <person name="Couture C."/>
            <person name="Dupuy V."/>
            <person name="Gaurivaud P."/>
            <person name="Jacob D."/>
            <person name="Lemaitre C."/>
            <person name="Manso-Silvan L."/>
            <person name="Nikolski M."/>
            <person name="Nouvel L.-X."/>
            <person name="Poumarat F."/>
            <person name="Tardy F."/>
            <person name="Thebault P."/>
            <person name="Theil S."/>
            <person name="Citti C."/>
            <person name="Thiaucourt F."/>
            <person name="Blanchard A."/>
        </authorList>
    </citation>
    <scope>NUCLEOTIDE SEQUENCE [LARGE SCALE GENOMIC DNA]</scope>
    <source>
        <strain evidence="15 16">14232</strain>
    </source>
</reference>
<evidence type="ECO:0000313" key="15">
    <source>
        <dbReference type="EMBL" id="KEZ19528.1"/>
    </source>
</evidence>
<dbReference type="Pfam" id="PF00367">
    <property type="entry name" value="PTS_EIIB"/>
    <property type="match status" value="1"/>
</dbReference>